<protein>
    <submittedName>
        <fullName evidence="1">Uncharacterized protein</fullName>
    </submittedName>
</protein>
<dbReference type="EMBL" id="CAJNNW010021233">
    <property type="protein sequence ID" value="CAE8667635.1"/>
    <property type="molecule type" value="Genomic_DNA"/>
</dbReference>
<evidence type="ECO:0000313" key="2">
    <source>
        <dbReference type="Proteomes" id="UP000626109"/>
    </source>
</evidence>
<dbReference type="Proteomes" id="UP000626109">
    <property type="component" value="Unassembled WGS sequence"/>
</dbReference>
<proteinExistence type="predicted"/>
<evidence type="ECO:0000313" key="1">
    <source>
        <dbReference type="EMBL" id="CAE8667635.1"/>
    </source>
</evidence>
<sequence>MRQPLLPCWFSCSGLADKGHEPVEVDTGLAAYLVSHRSTRTASHQSRASFQQSFQALPGHARRAVESCTRRQRCCLGLDAQERLASTEGSSCLWSERVKFAGPSPLRSAPFCSQQSSITPGMRASPPVVLSADALWQLVPTTTCRQDPLRTAPWNFGGLPVHIGSRDARQH</sequence>
<accession>A0A813IZT5</accession>
<name>A0A813IZT5_POLGL</name>
<reference evidence="1" key="1">
    <citation type="submission" date="2021-02" db="EMBL/GenBank/DDBJ databases">
        <authorList>
            <person name="Dougan E. K."/>
            <person name="Rhodes N."/>
            <person name="Thang M."/>
            <person name="Chan C."/>
        </authorList>
    </citation>
    <scope>NUCLEOTIDE SEQUENCE</scope>
</reference>
<gene>
    <name evidence="1" type="ORF">PGLA2088_LOCUS16659</name>
</gene>
<dbReference type="AlphaFoldDB" id="A0A813IZT5"/>
<organism evidence="1 2">
    <name type="scientific">Polarella glacialis</name>
    <name type="common">Dinoflagellate</name>
    <dbReference type="NCBI Taxonomy" id="89957"/>
    <lineage>
        <taxon>Eukaryota</taxon>
        <taxon>Sar</taxon>
        <taxon>Alveolata</taxon>
        <taxon>Dinophyceae</taxon>
        <taxon>Suessiales</taxon>
        <taxon>Suessiaceae</taxon>
        <taxon>Polarella</taxon>
    </lineage>
</organism>
<comment type="caution">
    <text evidence="1">The sequence shown here is derived from an EMBL/GenBank/DDBJ whole genome shotgun (WGS) entry which is preliminary data.</text>
</comment>